<evidence type="ECO:0000313" key="2">
    <source>
        <dbReference type="Proteomes" id="UP000824120"/>
    </source>
</evidence>
<name>A0A9J5XDC8_SOLCO</name>
<comment type="caution">
    <text evidence="1">The sequence shown here is derived from an EMBL/GenBank/DDBJ whole genome shotgun (WGS) entry which is preliminary data.</text>
</comment>
<keyword evidence="2" id="KW-1185">Reference proteome</keyword>
<dbReference type="AlphaFoldDB" id="A0A9J5XDC8"/>
<dbReference type="Proteomes" id="UP000824120">
    <property type="component" value="Chromosome 9"/>
</dbReference>
<organism evidence="1 2">
    <name type="scientific">Solanum commersonii</name>
    <name type="common">Commerson's wild potato</name>
    <name type="synonym">Commerson's nightshade</name>
    <dbReference type="NCBI Taxonomy" id="4109"/>
    <lineage>
        <taxon>Eukaryota</taxon>
        <taxon>Viridiplantae</taxon>
        <taxon>Streptophyta</taxon>
        <taxon>Embryophyta</taxon>
        <taxon>Tracheophyta</taxon>
        <taxon>Spermatophyta</taxon>
        <taxon>Magnoliopsida</taxon>
        <taxon>eudicotyledons</taxon>
        <taxon>Gunneridae</taxon>
        <taxon>Pentapetalae</taxon>
        <taxon>asterids</taxon>
        <taxon>lamiids</taxon>
        <taxon>Solanales</taxon>
        <taxon>Solanaceae</taxon>
        <taxon>Solanoideae</taxon>
        <taxon>Solaneae</taxon>
        <taxon>Solanum</taxon>
    </lineage>
</organism>
<gene>
    <name evidence="1" type="ORF">H5410_046041</name>
</gene>
<evidence type="ECO:0000313" key="1">
    <source>
        <dbReference type="EMBL" id="KAG5585607.1"/>
    </source>
</evidence>
<protein>
    <submittedName>
        <fullName evidence="1">Uncharacterized protein</fullName>
    </submittedName>
</protein>
<accession>A0A9J5XDC8</accession>
<sequence length="53" mass="6024">MAKLGSMLKFSIKKLYVKLRGNYQEVSCSRDRFLGWGIVDHSSCPMCGVKKKV</sequence>
<reference evidence="1 2" key="1">
    <citation type="submission" date="2020-09" db="EMBL/GenBank/DDBJ databases">
        <title>De no assembly of potato wild relative species, Solanum commersonii.</title>
        <authorList>
            <person name="Cho K."/>
        </authorList>
    </citation>
    <scope>NUCLEOTIDE SEQUENCE [LARGE SCALE GENOMIC DNA]</scope>
    <source>
        <strain evidence="1">LZ3.2</strain>
        <tissue evidence="1">Leaf</tissue>
    </source>
</reference>
<proteinExistence type="predicted"/>
<dbReference type="EMBL" id="JACXVP010000009">
    <property type="protein sequence ID" value="KAG5585607.1"/>
    <property type="molecule type" value="Genomic_DNA"/>
</dbReference>